<sequence>MSLPLAVVIDQLRSAPDSVIPILASLNTAKASFPSVSKVDLKHLTGRTLNLCRANDAYSVWCGINIAHVLADSSEIVGAEGSAFFAQILKVLNSVHAQNKMILDSGIECLKKLCDSIRGKPTLTREVLTPNLAGIFGVLLDKLSQSPELVLDSMKKLIFEHPTTLRPFANKLKVQLLKYVMEPQFLAFPQHLRDAVCTTLACLPVIEKEAPEQHWLRDVNALIAETANTAEIYASFLAVQDDQEASALLQQLGSQEEPLFPLLSVDINHPHTIFAISQRIAVLLEILKGYLMSGTKFAVCVPVGRVLLLIDLICALNTRFIPFKREIRDDDVKEYVEVSLTRCHGAALALLGSLPAQFAASLVPHLSAVLATLELLVFLRGKRLDHAKILANEDMACNLISCATDFLTLTAFYMDHALMARLIESSIYLVQPRAGQNMVADSDKIKLSNQSKSARKKTKRNAAVPLLDILSHEHLFQQGIPEQTRNVVLRFFAIIIEKVPISSTHYNKILKHVLVEAVKQADASKFGTVSVELQQVLIASVLHPAPELASILPIATSILNRSETLAVLNSPRFPPLPVLVKQAQLDDEESEEENGDREALVQHEVKRFKAAPVSDPVQRENTVKSSTVQTEEEPNKENIFTSKPFKTLAENQADLAEVKAENEVLDENEKSENNENVQRHSEAVEEHMEVDEDSDDGSEIEIPDLDLDEDSDEEK</sequence>
<protein>
    <recommendedName>
        <fullName evidence="4">Pre-rRNA-processing protein RIX1</fullName>
    </recommendedName>
</protein>
<proteinExistence type="inferred from homology"/>
<evidence type="ECO:0000256" key="6">
    <source>
        <dbReference type="ARBA" id="ARBA00023242"/>
    </source>
</evidence>
<dbReference type="Pfam" id="PF08167">
    <property type="entry name" value="RIX1"/>
    <property type="match status" value="1"/>
</dbReference>
<dbReference type="GO" id="GO:0005634">
    <property type="term" value="C:nucleus"/>
    <property type="evidence" value="ECO:0007669"/>
    <property type="project" value="UniProtKB-SubCell"/>
</dbReference>
<dbReference type="EMBL" id="CP034459">
    <property type="protein sequence ID" value="QBM89485.1"/>
    <property type="molecule type" value="Genomic_DNA"/>
</dbReference>
<feature type="compositionally biased region" description="Basic and acidic residues" evidence="7">
    <location>
        <begin position="660"/>
        <end position="687"/>
    </location>
</feature>
<accession>A0A4P6XRU8</accession>
<dbReference type="AlphaFoldDB" id="A0A4P6XRU8"/>
<comment type="subcellular location">
    <subcellularLocation>
        <location evidence="2">Nucleus</location>
    </subcellularLocation>
</comment>
<keyword evidence="5" id="KW-0698">rRNA processing</keyword>
<dbReference type="Proteomes" id="UP000292447">
    <property type="component" value="Chromosome IV"/>
</dbReference>
<dbReference type="STRING" id="2163413.A0A4P6XRU8"/>
<feature type="domain" description="Pre-rRNA-processing protein RIX1 N-terminal" evidence="8">
    <location>
        <begin position="4"/>
        <end position="183"/>
    </location>
</feature>
<comment type="similarity">
    <text evidence="3">Belongs to the RIX1/PELP1 family.</text>
</comment>
<evidence type="ECO:0000256" key="4">
    <source>
        <dbReference type="ARBA" id="ARBA00021502"/>
    </source>
</evidence>
<feature type="compositionally biased region" description="Acidic residues" evidence="7">
    <location>
        <begin position="688"/>
        <end position="715"/>
    </location>
</feature>
<feature type="region of interest" description="Disordered" evidence="7">
    <location>
        <begin position="610"/>
        <end position="646"/>
    </location>
</feature>
<evidence type="ECO:0000313" key="10">
    <source>
        <dbReference type="Proteomes" id="UP000292447"/>
    </source>
</evidence>
<gene>
    <name evidence="9" type="primary">MPUL0D05580</name>
    <name evidence="9" type="ORF">METSCH_D05580</name>
</gene>
<name>A0A4P6XRU8_9ASCO</name>
<evidence type="ECO:0000256" key="1">
    <source>
        <dbReference type="ARBA" id="ARBA00003770"/>
    </source>
</evidence>
<dbReference type="GO" id="GO:0006364">
    <property type="term" value="P:rRNA processing"/>
    <property type="evidence" value="ECO:0007669"/>
    <property type="project" value="UniProtKB-KW"/>
</dbReference>
<dbReference type="PANTHER" id="PTHR34105">
    <property type="entry name" value="PROLINE-, GLUTAMIC ACID- AND LEUCINE-RICH PROTEIN 1"/>
    <property type="match status" value="1"/>
</dbReference>
<evidence type="ECO:0000256" key="3">
    <source>
        <dbReference type="ARBA" id="ARBA00010511"/>
    </source>
</evidence>
<comment type="function">
    <text evidence="1">Component of the RIX1 complex required for processing of ITS2 sequences from 35S pre-rRNA and the nucleoplasmic transit of the pre-60S ribosomal subunits. Regulates pre-60S association of the critical remodeling factor MDN1.</text>
</comment>
<evidence type="ECO:0000256" key="7">
    <source>
        <dbReference type="SAM" id="MobiDB-lite"/>
    </source>
</evidence>
<organism evidence="9 10">
    <name type="scientific">Metschnikowia aff. pulcherrima</name>
    <dbReference type="NCBI Taxonomy" id="2163413"/>
    <lineage>
        <taxon>Eukaryota</taxon>
        <taxon>Fungi</taxon>
        <taxon>Dikarya</taxon>
        <taxon>Ascomycota</taxon>
        <taxon>Saccharomycotina</taxon>
        <taxon>Pichiomycetes</taxon>
        <taxon>Metschnikowiaceae</taxon>
        <taxon>Metschnikowia</taxon>
    </lineage>
</organism>
<evidence type="ECO:0000259" key="8">
    <source>
        <dbReference type="Pfam" id="PF08167"/>
    </source>
</evidence>
<keyword evidence="10" id="KW-1185">Reference proteome</keyword>
<reference evidence="10" key="1">
    <citation type="submission" date="2019-03" db="EMBL/GenBank/DDBJ databases">
        <title>Snf2 controls pulcherriminic acid biosynthesis and connects pigmentation and antifungal activity of the yeast Metschnikowia pulcherrima.</title>
        <authorList>
            <person name="Gore-Lloyd D."/>
            <person name="Sumann I."/>
            <person name="Brachmann A.O."/>
            <person name="Schneeberger K."/>
            <person name="Ortiz-Merino R.A."/>
            <person name="Moreno-Beltran M."/>
            <person name="Schlaefli M."/>
            <person name="Kirner P."/>
            <person name="Santos Kron A."/>
            <person name="Wolfe K.H."/>
            <person name="Piel J."/>
            <person name="Ahrens C.H."/>
            <person name="Henk D."/>
            <person name="Freimoser F.M."/>
        </authorList>
    </citation>
    <scope>NUCLEOTIDE SEQUENCE [LARGE SCALE GENOMIC DNA]</scope>
    <source>
        <strain evidence="10">APC 1.2</strain>
    </source>
</reference>
<evidence type="ECO:0000256" key="2">
    <source>
        <dbReference type="ARBA" id="ARBA00004123"/>
    </source>
</evidence>
<evidence type="ECO:0000313" key="9">
    <source>
        <dbReference type="EMBL" id="QBM89485.1"/>
    </source>
</evidence>
<keyword evidence="6" id="KW-0539">Nucleus</keyword>
<evidence type="ECO:0000256" key="5">
    <source>
        <dbReference type="ARBA" id="ARBA00022552"/>
    </source>
</evidence>
<feature type="region of interest" description="Disordered" evidence="7">
    <location>
        <begin position="660"/>
        <end position="715"/>
    </location>
</feature>
<dbReference type="InterPro" id="IPR012583">
    <property type="entry name" value="RIX1_N"/>
</dbReference>
<dbReference type="PANTHER" id="PTHR34105:SF1">
    <property type="entry name" value="PROLINE-, GLUTAMIC ACID- AND LEUCINE-RICH PROTEIN 1"/>
    <property type="match status" value="1"/>
</dbReference>